<dbReference type="KEGG" id="cvn:111110075"/>
<dbReference type="GeneID" id="111110138"/>
<feature type="chain" id="PRO_5044666014" evidence="1">
    <location>
        <begin position="29"/>
        <end position="249"/>
    </location>
</feature>
<dbReference type="AlphaFoldDB" id="A0A8B8BFT2"/>
<feature type="signal peptide" evidence="1">
    <location>
        <begin position="1"/>
        <end position="28"/>
    </location>
</feature>
<proteinExistence type="predicted"/>
<keyword evidence="1" id="KW-0732">Signal</keyword>
<dbReference type="RefSeq" id="XP_022302119.1">
    <property type="nucleotide sequence ID" value="XM_022446411.1"/>
</dbReference>
<organism evidence="2 4">
    <name type="scientific">Crassostrea virginica</name>
    <name type="common">Eastern oyster</name>
    <dbReference type="NCBI Taxonomy" id="6565"/>
    <lineage>
        <taxon>Eukaryota</taxon>
        <taxon>Metazoa</taxon>
        <taxon>Spiralia</taxon>
        <taxon>Lophotrochozoa</taxon>
        <taxon>Mollusca</taxon>
        <taxon>Bivalvia</taxon>
        <taxon>Autobranchia</taxon>
        <taxon>Pteriomorphia</taxon>
        <taxon>Ostreida</taxon>
        <taxon>Ostreoidea</taxon>
        <taxon>Ostreidae</taxon>
        <taxon>Crassostrea</taxon>
    </lineage>
</organism>
<dbReference type="KEGG" id="cvn:111110138"/>
<accession>A0A8B8BFT2</accession>
<keyword evidence="2" id="KW-1185">Reference proteome</keyword>
<gene>
    <name evidence="4" type="primary">LOC111110138</name>
    <name evidence="3" type="synonym">LOC111110075</name>
</gene>
<reference evidence="3 4" key="1">
    <citation type="submission" date="2025-04" db="UniProtKB">
        <authorList>
            <consortium name="RefSeq"/>
        </authorList>
    </citation>
    <scope>IDENTIFICATION</scope>
    <source>
        <tissue evidence="3 4">Whole sample</tissue>
    </source>
</reference>
<evidence type="ECO:0000313" key="2">
    <source>
        <dbReference type="Proteomes" id="UP000694844"/>
    </source>
</evidence>
<sequence>MNMNPKIENTILLLGALVVLCSVGITEAGQKCMYCDRAANISDCATNIIECADAEECYLEKITTQELKIAYVAGCRSQTVCALMATLGNGRKRSDYTNCVECCNKAPTQEHGPCNANLCGETGLSKSGCLVCDDLVRTEGGCTNRQVCQDTQVCATAVHIVGSDILYRYYCEERHICAIALGNNVDGHVIGEVNKRVNHVENQGLIVCSACCYGNDCNQQGCFDLKKKNITIDMLGTNPPALPTAVGGR</sequence>
<dbReference type="OrthoDB" id="6063383at2759"/>
<name>A0A8B8BFT2_CRAVI</name>
<dbReference type="RefSeq" id="XP_022302220.1">
    <property type="nucleotide sequence ID" value="XM_022446512.1"/>
</dbReference>
<evidence type="ECO:0000313" key="3">
    <source>
        <dbReference type="RefSeq" id="XP_022302119.1"/>
    </source>
</evidence>
<evidence type="ECO:0000256" key="1">
    <source>
        <dbReference type="SAM" id="SignalP"/>
    </source>
</evidence>
<evidence type="ECO:0000313" key="4">
    <source>
        <dbReference type="RefSeq" id="XP_022302220.1"/>
    </source>
</evidence>
<dbReference type="Proteomes" id="UP000694844">
    <property type="component" value="Chromosome 8"/>
</dbReference>
<protein>
    <submittedName>
        <fullName evidence="3">Uncharacterized protein LOC111110075</fullName>
    </submittedName>
    <submittedName>
        <fullName evidence="4">Uncharacterized protein LOC111110138</fullName>
    </submittedName>
</protein>